<comment type="caution">
    <text evidence="2">The sequence shown here is derived from an EMBL/GenBank/DDBJ whole genome shotgun (WGS) entry which is preliminary data.</text>
</comment>
<organism evidence="2 3">
    <name type="scientific">Trichonephila clavipes</name>
    <name type="common">Golden silk orbweaver</name>
    <name type="synonym">Nephila clavipes</name>
    <dbReference type="NCBI Taxonomy" id="2585209"/>
    <lineage>
        <taxon>Eukaryota</taxon>
        <taxon>Metazoa</taxon>
        <taxon>Ecdysozoa</taxon>
        <taxon>Arthropoda</taxon>
        <taxon>Chelicerata</taxon>
        <taxon>Arachnida</taxon>
        <taxon>Araneae</taxon>
        <taxon>Araneomorphae</taxon>
        <taxon>Entelegynae</taxon>
        <taxon>Araneoidea</taxon>
        <taxon>Nephilidae</taxon>
        <taxon>Trichonephila</taxon>
    </lineage>
</organism>
<evidence type="ECO:0000313" key="3">
    <source>
        <dbReference type="Proteomes" id="UP000887159"/>
    </source>
</evidence>
<keyword evidence="3" id="KW-1185">Reference proteome</keyword>
<sequence length="147" mass="16760">MDFVATTIYRHSPKCNTGVLETDLVILSLGQVTRLTPELKPQSEFPQHNNGRTLIIDRFNAVLFPRHKYEKSASFCGLDNSVPNHRYTTKYCGVFHPPTSRNRWPRTPTAGFDTYEPETSSIIRGVRKKLPPSQDHGVKKGVHWKTP</sequence>
<gene>
    <name evidence="2" type="ORF">TNCV_3503461</name>
</gene>
<evidence type="ECO:0000313" key="2">
    <source>
        <dbReference type="EMBL" id="GFY02465.1"/>
    </source>
</evidence>
<evidence type="ECO:0000256" key="1">
    <source>
        <dbReference type="SAM" id="MobiDB-lite"/>
    </source>
</evidence>
<proteinExistence type="predicted"/>
<feature type="region of interest" description="Disordered" evidence="1">
    <location>
        <begin position="127"/>
        <end position="147"/>
    </location>
</feature>
<dbReference type="EMBL" id="BMAU01021233">
    <property type="protein sequence ID" value="GFY02465.1"/>
    <property type="molecule type" value="Genomic_DNA"/>
</dbReference>
<accession>A0A8X6VDU1</accession>
<dbReference type="Proteomes" id="UP000887159">
    <property type="component" value="Unassembled WGS sequence"/>
</dbReference>
<protein>
    <submittedName>
        <fullName evidence="2">Uncharacterized protein</fullName>
    </submittedName>
</protein>
<reference evidence="2" key="1">
    <citation type="submission" date="2020-08" db="EMBL/GenBank/DDBJ databases">
        <title>Multicomponent nature underlies the extraordinary mechanical properties of spider dragline silk.</title>
        <authorList>
            <person name="Kono N."/>
            <person name="Nakamura H."/>
            <person name="Mori M."/>
            <person name="Yoshida Y."/>
            <person name="Ohtoshi R."/>
            <person name="Malay A.D."/>
            <person name="Moran D.A.P."/>
            <person name="Tomita M."/>
            <person name="Numata K."/>
            <person name="Arakawa K."/>
        </authorList>
    </citation>
    <scope>NUCLEOTIDE SEQUENCE</scope>
</reference>
<name>A0A8X6VDU1_TRICX</name>
<dbReference type="AlphaFoldDB" id="A0A8X6VDU1"/>